<feature type="region of interest" description="Disordered" evidence="9">
    <location>
        <begin position="1"/>
        <end position="57"/>
    </location>
</feature>
<evidence type="ECO:0000256" key="7">
    <source>
        <dbReference type="ARBA" id="ARBA00025911"/>
    </source>
</evidence>
<comment type="similarity">
    <text evidence="8">Belongs to the NFYA/HAP2 subunit family.</text>
</comment>
<evidence type="ECO:0000313" key="10">
    <source>
        <dbReference type="EMBL" id="KAK9845535.1"/>
    </source>
</evidence>
<keyword evidence="5 8" id="KW-0804">Transcription</keyword>
<evidence type="ECO:0000256" key="5">
    <source>
        <dbReference type="ARBA" id="ARBA00023163"/>
    </source>
</evidence>
<keyword evidence="11" id="KW-1185">Reference proteome</keyword>
<keyword evidence="6 8" id="KW-0539">Nucleus</keyword>
<feature type="compositionally biased region" description="Low complexity" evidence="9">
    <location>
        <begin position="13"/>
        <end position="27"/>
    </location>
</feature>
<dbReference type="GO" id="GO:0003677">
    <property type="term" value="F:DNA binding"/>
    <property type="evidence" value="ECO:0007669"/>
    <property type="project" value="UniProtKB-KW"/>
</dbReference>
<comment type="function">
    <text evidence="8">Component of the sequence-specific heterotrimeric transcription factor (NF-Y) which specifically recognizes a 5'-CCAAT-3' box motif found in the promoters of its target genes.</text>
</comment>
<dbReference type="AlphaFoldDB" id="A0AAW1SGC9"/>
<dbReference type="GO" id="GO:0016602">
    <property type="term" value="C:CCAAT-binding factor complex"/>
    <property type="evidence" value="ECO:0007669"/>
    <property type="project" value="InterPro"/>
</dbReference>
<dbReference type="Proteomes" id="UP001485043">
    <property type="component" value="Unassembled WGS sequence"/>
</dbReference>
<protein>
    <recommendedName>
        <fullName evidence="8">Nuclear transcription factor Y subunit</fullName>
    </recommendedName>
</protein>
<feature type="compositionally biased region" description="Basic and acidic residues" evidence="9">
    <location>
        <begin position="177"/>
        <end position="192"/>
    </location>
</feature>
<dbReference type="InterPro" id="IPR018362">
    <property type="entry name" value="CCAAT-binding_factor_CS"/>
</dbReference>
<evidence type="ECO:0000256" key="8">
    <source>
        <dbReference type="RuleBase" id="RU367155"/>
    </source>
</evidence>
<comment type="caution">
    <text evidence="10">The sequence shown here is derived from an EMBL/GenBank/DDBJ whole genome shotgun (WGS) entry which is preliminary data.</text>
</comment>
<sequence>MEAAERPAEAPKQAAGFQQAAGGQAVGTSPDIEAATASQGQLSGPHAAQHATQPQGCSTTAMVVAPQDQSANPSQQDYYYPAPAYYDPYLMMYGQHQQHQQQQPGVQGVPSYGRVALPSEFPMEEEPVYVNAKQYHCILRRRAQRAKAEAENKLIKARKPYLHQSRHNHAARRGTLRHREAPVSEAGEEGRPAKMARHNQPSEGNFSHSLPKSFHEPAGSQDAYVYNHVPSMQPALQGSATLL</sequence>
<evidence type="ECO:0000313" key="11">
    <source>
        <dbReference type="Proteomes" id="UP001485043"/>
    </source>
</evidence>
<feature type="region of interest" description="Disordered" evidence="9">
    <location>
        <begin position="164"/>
        <end position="218"/>
    </location>
</feature>
<gene>
    <name evidence="10" type="ORF">WJX84_005647</name>
</gene>
<comment type="subcellular location">
    <subcellularLocation>
        <location evidence="1 8">Nucleus</location>
    </subcellularLocation>
</comment>
<dbReference type="PROSITE" id="PS00686">
    <property type="entry name" value="NFYA_HAP2_1"/>
    <property type="match status" value="1"/>
</dbReference>
<name>A0AAW1SGC9_9CHLO</name>
<evidence type="ECO:0000256" key="2">
    <source>
        <dbReference type="ARBA" id="ARBA00023015"/>
    </source>
</evidence>
<dbReference type="InterPro" id="IPR001289">
    <property type="entry name" value="NFYA"/>
</dbReference>
<keyword evidence="4" id="KW-0010">Activator</keyword>
<keyword evidence="3 8" id="KW-0238">DNA-binding</keyword>
<evidence type="ECO:0000256" key="1">
    <source>
        <dbReference type="ARBA" id="ARBA00004123"/>
    </source>
</evidence>
<dbReference type="PROSITE" id="PS51152">
    <property type="entry name" value="NFYA_HAP2_2"/>
    <property type="match status" value="1"/>
</dbReference>
<keyword evidence="2 8" id="KW-0805">Transcription regulation</keyword>
<feature type="compositionally biased region" description="Basic residues" evidence="9">
    <location>
        <begin position="164"/>
        <end position="176"/>
    </location>
</feature>
<evidence type="ECO:0000256" key="4">
    <source>
        <dbReference type="ARBA" id="ARBA00023159"/>
    </source>
</evidence>
<accession>A0AAW1SGC9</accession>
<dbReference type="PANTHER" id="PTHR12632">
    <property type="entry name" value="TRANSCRIPTION FACTOR NF-Y ALPHA-RELATED"/>
    <property type="match status" value="1"/>
</dbReference>
<reference evidence="10 11" key="1">
    <citation type="journal article" date="2024" name="Nat. Commun.">
        <title>Phylogenomics reveals the evolutionary origins of lichenization in chlorophyte algae.</title>
        <authorList>
            <person name="Puginier C."/>
            <person name="Libourel C."/>
            <person name="Otte J."/>
            <person name="Skaloud P."/>
            <person name="Haon M."/>
            <person name="Grisel S."/>
            <person name="Petersen M."/>
            <person name="Berrin J.G."/>
            <person name="Delaux P.M."/>
            <person name="Dal Grande F."/>
            <person name="Keller J."/>
        </authorList>
    </citation>
    <scope>NUCLEOTIDE SEQUENCE [LARGE SCALE GENOMIC DNA]</scope>
    <source>
        <strain evidence="10 11">SAG 2523</strain>
    </source>
</reference>
<evidence type="ECO:0000256" key="6">
    <source>
        <dbReference type="ARBA" id="ARBA00023242"/>
    </source>
</evidence>
<dbReference type="PRINTS" id="PR00616">
    <property type="entry name" value="CCAATSUBUNTB"/>
</dbReference>
<dbReference type="GO" id="GO:0003700">
    <property type="term" value="F:DNA-binding transcription factor activity"/>
    <property type="evidence" value="ECO:0007669"/>
    <property type="project" value="UniProtKB-UniRule"/>
</dbReference>
<organism evidence="10 11">
    <name type="scientific">Apatococcus fuscideae</name>
    <dbReference type="NCBI Taxonomy" id="2026836"/>
    <lineage>
        <taxon>Eukaryota</taxon>
        <taxon>Viridiplantae</taxon>
        <taxon>Chlorophyta</taxon>
        <taxon>core chlorophytes</taxon>
        <taxon>Trebouxiophyceae</taxon>
        <taxon>Chlorellales</taxon>
        <taxon>Chlorellaceae</taxon>
        <taxon>Apatococcus</taxon>
    </lineage>
</organism>
<evidence type="ECO:0000256" key="9">
    <source>
        <dbReference type="SAM" id="MobiDB-lite"/>
    </source>
</evidence>
<dbReference type="EMBL" id="JALJOV010001625">
    <property type="protein sequence ID" value="KAK9845535.1"/>
    <property type="molecule type" value="Genomic_DNA"/>
</dbReference>
<feature type="compositionally biased region" description="Polar residues" evidence="9">
    <location>
        <begin position="199"/>
        <end position="210"/>
    </location>
</feature>
<evidence type="ECO:0000256" key="3">
    <source>
        <dbReference type="ARBA" id="ARBA00023125"/>
    </source>
</evidence>
<proteinExistence type="inferred from homology"/>
<comment type="subunit">
    <text evidence="7">Heterotrimeric transcription factor composed of three components, NF-YA, NF-YB and NF-YC. NF-YB and NF-YC must interact and dimerize for NF-YA association and DNA binding.</text>
</comment>
<dbReference type="Pfam" id="PF02045">
    <property type="entry name" value="CBFB_NFYA"/>
    <property type="match status" value="1"/>
</dbReference>
<dbReference type="Gene3D" id="6.10.250.2430">
    <property type="match status" value="1"/>
</dbReference>
<dbReference type="SMART" id="SM00521">
    <property type="entry name" value="CBF"/>
    <property type="match status" value="1"/>
</dbReference>